<reference evidence="1 2" key="1">
    <citation type="submission" date="2019-02" db="EMBL/GenBank/DDBJ databases">
        <title>Complete Genome Sequence and Methylome Analysis of free living Spirochaetas.</title>
        <authorList>
            <person name="Fomenkov A."/>
            <person name="Dubinina G."/>
            <person name="Leshcheva N."/>
            <person name="Mikheeva N."/>
            <person name="Grabovich M."/>
            <person name="Vincze T."/>
            <person name="Roberts R.J."/>
        </authorList>
    </citation>
    <scope>NUCLEOTIDE SEQUENCE [LARGE SCALE GENOMIC DNA]</scope>
    <source>
        <strain evidence="1 2">K2</strain>
    </source>
</reference>
<dbReference type="Proteomes" id="UP000324209">
    <property type="component" value="Chromosome"/>
</dbReference>
<gene>
    <name evidence="1" type="ORF">EXM22_04775</name>
</gene>
<organism evidence="1 2">
    <name type="scientific">Oceanispirochaeta crateris</name>
    <dbReference type="NCBI Taxonomy" id="2518645"/>
    <lineage>
        <taxon>Bacteria</taxon>
        <taxon>Pseudomonadati</taxon>
        <taxon>Spirochaetota</taxon>
        <taxon>Spirochaetia</taxon>
        <taxon>Spirochaetales</taxon>
        <taxon>Spirochaetaceae</taxon>
        <taxon>Oceanispirochaeta</taxon>
    </lineage>
</organism>
<accession>A0A5C1QL51</accession>
<dbReference type="KEGG" id="ock:EXM22_04775"/>
<evidence type="ECO:0000313" key="2">
    <source>
        <dbReference type="Proteomes" id="UP000324209"/>
    </source>
</evidence>
<dbReference type="EMBL" id="CP036150">
    <property type="protein sequence ID" value="QEN07334.1"/>
    <property type="molecule type" value="Genomic_DNA"/>
</dbReference>
<sequence>MSAYIDLSWSLLPNHSLNELISKGEGIYSAEDILNFILDSKYRSILKMLMDNNDEIFLHFIELEKISQTHWKMINSHPEYMQDLISLINNLPWDLDEKTIKIDQKFISTLINQKSKITSYGDDLDSFSENDIKWITEHVCNDYGQTIIMNFNSISAVLVVLDQAVINLYVAQMDR</sequence>
<name>A0A5C1QL51_9SPIO</name>
<proteinExistence type="predicted"/>
<protein>
    <submittedName>
        <fullName evidence="1">Uncharacterized protein</fullName>
    </submittedName>
</protein>
<dbReference type="AlphaFoldDB" id="A0A5C1QL51"/>
<keyword evidence="2" id="KW-1185">Reference proteome</keyword>
<dbReference type="RefSeq" id="WP_149485415.1">
    <property type="nucleotide sequence ID" value="NZ_CP036150.1"/>
</dbReference>
<evidence type="ECO:0000313" key="1">
    <source>
        <dbReference type="EMBL" id="QEN07334.1"/>
    </source>
</evidence>